<comment type="subcellular location">
    <subcellularLocation>
        <location evidence="1">Membrane</location>
    </subcellularLocation>
</comment>
<dbReference type="GO" id="GO:0005544">
    <property type="term" value="F:calcium-dependent phospholipid binding"/>
    <property type="evidence" value="ECO:0007669"/>
    <property type="project" value="TreeGrafter"/>
</dbReference>
<keyword evidence="4" id="KW-0479">Metal-binding</keyword>
<reference evidence="13 14" key="1">
    <citation type="submission" date="2014-03" db="EMBL/GenBank/DDBJ databases">
        <title>Draft genome of the hookworm Oesophagostomum dentatum.</title>
        <authorList>
            <person name="Mitreva M."/>
        </authorList>
    </citation>
    <scope>NUCLEOTIDE SEQUENCE [LARGE SCALE GENOMIC DNA]</scope>
    <source>
        <strain evidence="13 14">OD-Hann</strain>
    </source>
</reference>
<organism evidence="13 14">
    <name type="scientific">Oesophagostomum dentatum</name>
    <name type="common">Nodular worm</name>
    <dbReference type="NCBI Taxonomy" id="61180"/>
    <lineage>
        <taxon>Eukaryota</taxon>
        <taxon>Metazoa</taxon>
        <taxon>Ecdysozoa</taxon>
        <taxon>Nematoda</taxon>
        <taxon>Chromadorea</taxon>
        <taxon>Rhabditida</taxon>
        <taxon>Rhabditina</taxon>
        <taxon>Rhabditomorpha</taxon>
        <taxon>Strongyloidea</taxon>
        <taxon>Strongylidae</taxon>
        <taxon>Oesophagostomum</taxon>
    </lineage>
</organism>
<dbReference type="GO" id="GO:0005789">
    <property type="term" value="C:endoplasmic reticulum membrane"/>
    <property type="evidence" value="ECO:0007669"/>
    <property type="project" value="TreeGrafter"/>
</dbReference>
<feature type="transmembrane region" description="Helical" evidence="11">
    <location>
        <begin position="20"/>
        <end position="42"/>
    </location>
</feature>
<dbReference type="InterPro" id="IPR039010">
    <property type="entry name" value="Synaptotagmin_SMP"/>
</dbReference>
<dbReference type="GO" id="GO:0006869">
    <property type="term" value="P:lipid transport"/>
    <property type="evidence" value="ECO:0007669"/>
    <property type="project" value="UniProtKB-KW"/>
</dbReference>
<protein>
    <recommendedName>
        <fullName evidence="12">SMP-LTD domain-containing protein</fullName>
    </recommendedName>
</protein>
<dbReference type="Pfam" id="PF17047">
    <property type="entry name" value="SMP_LBD"/>
    <property type="match status" value="1"/>
</dbReference>
<dbReference type="PANTHER" id="PTHR45761">
    <property type="entry name" value="EXTENDED SYNAPTOTAGMIN-LIKE PROTEIN 2, ISOFORM C"/>
    <property type="match status" value="1"/>
</dbReference>
<dbReference type="PANTHER" id="PTHR45761:SF1">
    <property type="entry name" value="EXTENDED SYNAPTOTAGMIN-LIKE PROTEIN 2, ISOFORM C"/>
    <property type="match status" value="1"/>
</dbReference>
<keyword evidence="9" id="KW-0446">Lipid-binding</keyword>
<keyword evidence="6" id="KW-0106">Calcium</keyword>
<evidence type="ECO:0000256" key="9">
    <source>
        <dbReference type="ARBA" id="ARBA00023121"/>
    </source>
</evidence>
<evidence type="ECO:0000256" key="1">
    <source>
        <dbReference type="ARBA" id="ARBA00004370"/>
    </source>
</evidence>
<feature type="domain" description="SMP-LTD" evidence="12">
    <location>
        <begin position="83"/>
        <end position="229"/>
    </location>
</feature>
<dbReference type="GO" id="GO:0005509">
    <property type="term" value="F:calcium ion binding"/>
    <property type="evidence" value="ECO:0007669"/>
    <property type="project" value="TreeGrafter"/>
</dbReference>
<dbReference type="CDD" id="cd21670">
    <property type="entry name" value="SMP_ESyt"/>
    <property type="match status" value="1"/>
</dbReference>
<evidence type="ECO:0000256" key="3">
    <source>
        <dbReference type="ARBA" id="ARBA00022692"/>
    </source>
</evidence>
<sequence length="229" mass="26095">MGWPSYVVPVVGSALVSTLAFFMGVMGYSYFWILIIIALSVTKSYLWKKREKRLLGLRATATRERDVIMAQLQDLPAWVQFPDTERVEWMNKVIHQLWPYIGEYARVFMTDFIIPQVKAQMPSMFKNFKFTKMDMGDIPCRVGGIKVYTTNVGRDRIIVDMDVAYAGDADFTVSCCGFTGGMNNLQFSGKLRAVLKPLLPYPPMVGGVSGSFLEMPVSLYPEIFWFKEM</sequence>
<keyword evidence="3 11" id="KW-0812">Transmembrane</keyword>
<dbReference type="PROSITE" id="PS51847">
    <property type="entry name" value="SMP"/>
    <property type="match status" value="1"/>
</dbReference>
<name>A0A0B1T4E4_OESDE</name>
<accession>A0A0B1T4E4</accession>
<evidence type="ECO:0000313" key="14">
    <source>
        <dbReference type="Proteomes" id="UP000053660"/>
    </source>
</evidence>
<evidence type="ECO:0000256" key="7">
    <source>
        <dbReference type="ARBA" id="ARBA00022989"/>
    </source>
</evidence>
<dbReference type="GO" id="GO:0031210">
    <property type="term" value="F:phosphatidylcholine binding"/>
    <property type="evidence" value="ECO:0007669"/>
    <property type="project" value="TreeGrafter"/>
</dbReference>
<keyword evidence="7 11" id="KW-1133">Transmembrane helix</keyword>
<dbReference type="EMBL" id="KN551571">
    <property type="protein sequence ID" value="KHJ92094.1"/>
    <property type="molecule type" value="Genomic_DNA"/>
</dbReference>
<evidence type="ECO:0000256" key="5">
    <source>
        <dbReference type="ARBA" id="ARBA00022737"/>
    </source>
</evidence>
<keyword evidence="2" id="KW-0813">Transport</keyword>
<dbReference type="OrthoDB" id="1029639at2759"/>
<dbReference type="AlphaFoldDB" id="A0A0B1T4E4"/>
<evidence type="ECO:0000259" key="12">
    <source>
        <dbReference type="PROSITE" id="PS51847"/>
    </source>
</evidence>
<proteinExistence type="predicted"/>
<keyword evidence="10 11" id="KW-0472">Membrane</keyword>
<evidence type="ECO:0000256" key="2">
    <source>
        <dbReference type="ARBA" id="ARBA00022448"/>
    </source>
</evidence>
<evidence type="ECO:0000256" key="10">
    <source>
        <dbReference type="ARBA" id="ARBA00023136"/>
    </source>
</evidence>
<keyword evidence="14" id="KW-1185">Reference proteome</keyword>
<dbReference type="Proteomes" id="UP000053660">
    <property type="component" value="Unassembled WGS sequence"/>
</dbReference>
<dbReference type="InterPro" id="IPR051634">
    <property type="entry name" value="Extended_Synaptotagmin"/>
</dbReference>
<evidence type="ECO:0000256" key="8">
    <source>
        <dbReference type="ARBA" id="ARBA00023055"/>
    </source>
</evidence>
<evidence type="ECO:0000256" key="11">
    <source>
        <dbReference type="SAM" id="Phobius"/>
    </source>
</evidence>
<keyword evidence="8" id="KW-0445">Lipid transport</keyword>
<dbReference type="GO" id="GO:0035091">
    <property type="term" value="F:phosphatidylinositol binding"/>
    <property type="evidence" value="ECO:0007669"/>
    <property type="project" value="TreeGrafter"/>
</dbReference>
<evidence type="ECO:0000313" key="13">
    <source>
        <dbReference type="EMBL" id="KHJ92094.1"/>
    </source>
</evidence>
<gene>
    <name evidence="13" type="ORF">OESDEN_08027</name>
</gene>
<keyword evidence="5" id="KW-0677">Repeat</keyword>
<dbReference type="InterPro" id="IPR031468">
    <property type="entry name" value="SMP_LBD"/>
</dbReference>
<dbReference type="GO" id="GO:0008429">
    <property type="term" value="F:phosphatidylethanolamine binding"/>
    <property type="evidence" value="ECO:0007669"/>
    <property type="project" value="TreeGrafter"/>
</dbReference>
<evidence type="ECO:0000256" key="4">
    <source>
        <dbReference type="ARBA" id="ARBA00022723"/>
    </source>
</evidence>
<evidence type="ECO:0000256" key="6">
    <source>
        <dbReference type="ARBA" id="ARBA00022837"/>
    </source>
</evidence>